<dbReference type="InterPro" id="IPR020622">
    <property type="entry name" value="Ala_racemase_pyridoxalP-BS"/>
</dbReference>
<dbReference type="InterPro" id="IPR001608">
    <property type="entry name" value="Ala_racemase_N"/>
</dbReference>
<dbReference type="SUPFAM" id="SSF50621">
    <property type="entry name" value="Alanine racemase C-terminal domain-like"/>
    <property type="match status" value="1"/>
</dbReference>
<evidence type="ECO:0000259" key="9">
    <source>
        <dbReference type="SMART" id="SM01005"/>
    </source>
</evidence>
<dbReference type="PANTHER" id="PTHR30511:SF0">
    <property type="entry name" value="ALANINE RACEMASE, CATABOLIC-RELATED"/>
    <property type="match status" value="1"/>
</dbReference>
<evidence type="ECO:0000256" key="1">
    <source>
        <dbReference type="ARBA" id="ARBA00000316"/>
    </source>
</evidence>
<dbReference type="Gene3D" id="2.40.37.10">
    <property type="entry name" value="Lyase, Ornithine Decarboxylase, Chain A, domain 1"/>
    <property type="match status" value="1"/>
</dbReference>
<dbReference type="InterPro" id="IPR011079">
    <property type="entry name" value="Ala_racemase_C"/>
</dbReference>
<keyword evidence="5 7" id="KW-0663">Pyridoxal phosphate</keyword>
<accession>A0A8T4IFP0</accession>
<reference evidence="10" key="1">
    <citation type="submission" date="2021-04" db="EMBL/GenBank/DDBJ databases">
        <title>Ouciella asimina sp. nov., isolated from the surface seawater in the hydrothermal field of Okinawa Trough.</title>
        <authorList>
            <person name="Shuang W."/>
        </authorList>
    </citation>
    <scope>NUCLEOTIDE SEQUENCE</scope>
    <source>
        <strain evidence="10">LXI357</strain>
    </source>
</reference>
<dbReference type="Pfam" id="PF01168">
    <property type="entry name" value="Ala_racemase_N"/>
    <property type="match status" value="1"/>
</dbReference>
<dbReference type="Gene3D" id="3.20.20.10">
    <property type="entry name" value="Alanine racemase"/>
    <property type="match status" value="1"/>
</dbReference>
<dbReference type="SUPFAM" id="SSF51419">
    <property type="entry name" value="PLP-binding barrel"/>
    <property type="match status" value="1"/>
</dbReference>
<dbReference type="SMART" id="SM01005">
    <property type="entry name" value="Ala_racemase_C"/>
    <property type="match status" value="1"/>
</dbReference>
<organism evidence="10 11">
    <name type="scientific">Stakelama marina</name>
    <dbReference type="NCBI Taxonomy" id="2826939"/>
    <lineage>
        <taxon>Bacteria</taxon>
        <taxon>Pseudomonadati</taxon>
        <taxon>Pseudomonadota</taxon>
        <taxon>Alphaproteobacteria</taxon>
        <taxon>Sphingomonadales</taxon>
        <taxon>Sphingomonadaceae</taxon>
        <taxon>Stakelama</taxon>
    </lineage>
</organism>
<dbReference type="CDD" id="cd00430">
    <property type="entry name" value="PLPDE_III_AR"/>
    <property type="match status" value="1"/>
</dbReference>
<keyword evidence="6 10" id="KW-0413">Isomerase</keyword>
<evidence type="ECO:0000256" key="5">
    <source>
        <dbReference type="ARBA" id="ARBA00022898"/>
    </source>
</evidence>
<proteinExistence type="inferred from homology"/>
<comment type="cofactor">
    <cofactor evidence="2 7">
        <name>pyridoxal 5'-phosphate</name>
        <dbReference type="ChEBI" id="CHEBI:597326"/>
    </cofactor>
</comment>
<dbReference type="GO" id="GO:0030632">
    <property type="term" value="P:D-alanine biosynthetic process"/>
    <property type="evidence" value="ECO:0007669"/>
    <property type="project" value="TreeGrafter"/>
</dbReference>
<dbReference type="GO" id="GO:0008784">
    <property type="term" value="F:alanine racemase activity"/>
    <property type="evidence" value="ECO:0007669"/>
    <property type="project" value="UniProtKB-EC"/>
</dbReference>
<feature type="modified residue" description="N6-(pyridoxal phosphate)lysine" evidence="7">
    <location>
        <position position="37"/>
    </location>
</feature>
<dbReference type="InterPro" id="IPR000821">
    <property type="entry name" value="Ala_racemase"/>
</dbReference>
<dbReference type="Pfam" id="PF00842">
    <property type="entry name" value="Ala_racemase_C"/>
    <property type="match status" value="1"/>
</dbReference>
<comment type="similarity">
    <text evidence="3">Belongs to the alanine racemase family.</text>
</comment>
<dbReference type="GO" id="GO:0005829">
    <property type="term" value="C:cytosol"/>
    <property type="evidence" value="ECO:0007669"/>
    <property type="project" value="TreeGrafter"/>
</dbReference>
<evidence type="ECO:0000256" key="8">
    <source>
        <dbReference type="PIRSR" id="PIRSR600821-52"/>
    </source>
</evidence>
<dbReference type="EC" id="5.1.1.1" evidence="4"/>
<dbReference type="PANTHER" id="PTHR30511">
    <property type="entry name" value="ALANINE RACEMASE"/>
    <property type="match status" value="1"/>
</dbReference>
<dbReference type="EMBL" id="JAGRQC010000004">
    <property type="protein sequence ID" value="MBR0553393.1"/>
    <property type="molecule type" value="Genomic_DNA"/>
</dbReference>
<dbReference type="InterPro" id="IPR029066">
    <property type="entry name" value="PLP-binding_barrel"/>
</dbReference>
<dbReference type="NCBIfam" id="TIGR00492">
    <property type="entry name" value="alr"/>
    <property type="match status" value="1"/>
</dbReference>
<evidence type="ECO:0000313" key="10">
    <source>
        <dbReference type="EMBL" id="MBR0553393.1"/>
    </source>
</evidence>
<dbReference type="PROSITE" id="PS00395">
    <property type="entry name" value="ALANINE_RACEMASE"/>
    <property type="match status" value="1"/>
</dbReference>
<evidence type="ECO:0000256" key="6">
    <source>
        <dbReference type="ARBA" id="ARBA00023235"/>
    </source>
</evidence>
<evidence type="ECO:0000256" key="7">
    <source>
        <dbReference type="PIRSR" id="PIRSR600821-50"/>
    </source>
</evidence>
<feature type="binding site" evidence="8">
    <location>
        <position position="129"/>
    </location>
    <ligand>
        <name>substrate</name>
    </ligand>
</feature>
<dbReference type="AlphaFoldDB" id="A0A8T4IFP0"/>
<feature type="domain" description="Alanine racemase C-terminal" evidence="9">
    <location>
        <begin position="225"/>
        <end position="346"/>
    </location>
</feature>
<evidence type="ECO:0000313" key="11">
    <source>
        <dbReference type="Proteomes" id="UP000676996"/>
    </source>
</evidence>
<name>A0A8T4IFP0_9SPHN</name>
<keyword evidence="11" id="KW-1185">Reference proteome</keyword>
<comment type="caution">
    <text evidence="10">The sequence shown here is derived from an EMBL/GenBank/DDBJ whole genome shotgun (WGS) entry which is preliminary data.</text>
</comment>
<comment type="catalytic activity">
    <reaction evidence="1">
        <text>L-alanine = D-alanine</text>
        <dbReference type="Rhea" id="RHEA:20249"/>
        <dbReference type="ChEBI" id="CHEBI:57416"/>
        <dbReference type="ChEBI" id="CHEBI:57972"/>
        <dbReference type="EC" id="5.1.1.1"/>
    </reaction>
</comment>
<dbReference type="PRINTS" id="PR00992">
    <property type="entry name" value="ALARACEMASE"/>
</dbReference>
<evidence type="ECO:0000256" key="3">
    <source>
        <dbReference type="ARBA" id="ARBA00007880"/>
    </source>
</evidence>
<dbReference type="Proteomes" id="UP000676996">
    <property type="component" value="Unassembled WGS sequence"/>
</dbReference>
<dbReference type="RefSeq" id="WP_284054658.1">
    <property type="nucleotide sequence ID" value="NZ_JAGRQC010000004.1"/>
</dbReference>
<evidence type="ECO:0000256" key="2">
    <source>
        <dbReference type="ARBA" id="ARBA00001933"/>
    </source>
</evidence>
<sequence>MNVSAPMRLDLDGDALVRNWKALAALSGSAACGAAVKADGYGLGARAVVERLAAAGCRDFFVATWAEAEVLTDIGVSISVLHGVREDDMATATGAQSLRPTLNTPEQVRRWRSAGVGKCDVMVDTGMNRLGVSVEDVAGGLLDGLKVDTLMSHLACADDPGHLLNERQRSAFAGLAGKTDARRMSLANSAGIALGSGYAFDLTRPGLALYGGVPVAALEGRIAQVVTPHAQILQRRSVKAGGTIGYNATFTAPRDMEVAILNIGYADGYFRGFSDTGSAHADGRRLPVLGRVSMDLTAIGLDTAPHLREGDWVAIDFALPAAAAASGMSQYELLTGLGQRYERRWTAGSQSSG</sequence>
<dbReference type="GO" id="GO:0030170">
    <property type="term" value="F:pyridoxal phosphate binding"/>
    <property type="evidence" value="ECO:0007669"/>
    <property type="project" value="TreeGrafter"/>
</dbReference>
<protein>
    <recommendedName>
        <fullName evidence="4">alanine racemase</fullName>
        <ecNumber evidence="4">5.1.1.1</ecNumber>
    </recommendedName>
</protein>
<dbReference type="InterPro" id="IPR009006">
    <property type="entry name" value="Ala_racemase/Decarboxylase_C"/>
</dbReference>
<feature type="binding site" evidence="8">
    <location>
        <position position="294"/>
    </location>
    <ligand>
        <name>substrate</name>
    </ligand>
</feature>
<evidence type="ECO:0000256" key="4">
    <source>
        <dbReference type="ARBA" id="ARBA00013089"/>
    </source>
</evidence>
<gene>
    <name evidence="10" type="primary">alr</name>
    <name evidence="10" type="ORF">J7S20_12860</name>
</gene>